<organism evidence="2 3">
    <name type="scientific">Gemmatirosa kalamazoonensis</name>
    <dbReference type="NCBI Taxonomy" id="861299"/>
    <lineage>
        <taxon>Bacteria</taxon>
        <taxon>Pseudomonadati</taxon>
        <taxon>Gemmatimonadota</taxon>
        <taxon>Gemmatimonadia</taxon>
        <taxon>Gemmatimonadales</taxon>
        <taxon>Gemmatimonadaceae</taxon>
        <taxon>Gemmatirosa</taxon>
    </lineage>
</organism>
<evidence type="ECO:0000256" key="1">
    <source>
        <dbReference type="SAM" id="SignalP"/>
    </source>
</evidence>
<sequence>MTTTRRLALALGAVALSAGTVAAQGSLSTQGYGYPSGELSTRALGTGGSVAEFDPASPINPAALGSWGASPINSAIRRWWGRTAFTAQYDPEFRRVTSGGQSQNATLTRFPLIAIGIPIREQLQLGVSAATLLDRTFSTSVPSTETIGGETVTGTQLIESRGSMEDVRLGAAYNVGRRLSLGLAGHLVTGQHRVVSGRTFTDTTQFGTVSDSSGVEFTGLAFSAGAEWRIVPGFSVAGSYRRGGTLRAERNDTTLRRAQVPDRVGVGVRVDRLPGASFTASWSQTSWTKMNGLGASALRITDAPEYAAGVEAVGPRLGPSALLFRLGGRRRTLPFGLGDSDVRETAFSGGLGAPFTGGRAILDLGLQHASRSLVGGTASSATERAWTLSVGLTVRP</sequence>
<dbReference type="OrthoDB" id="9779890at2"/>
<dbReference type="KEGG" id="gba:J421_3097"/>
<evidence type="ECO:0000313" key="3">
    <source>
        <dbReference type="Proteomes" id="UP000019151"/>
    </source>
</evidence>
<name>W0RHP1_9BACT</name>
<dbReference type="STRING" id="861299.J421_3097"/>
<feature type="signal peptide" evidence="1">
    <location>
        <begin position="1"/>
        <end position="22"/>
    </location>
</feature>
<evidence type="ECO:0000313" key="2">
    <source>
        <dbReference type="EMBL" id="AHG90634.1"/>
    </source>
</evidence>
<dbReference type="eggNOG" id="ENOG5033S1Q">
    <property type="taxonomic scope" value="Bacteria"/>
</dbReference>
<dbReference type="Proteomes" id="UP000019151">
    <property type="component" value="Chromosome"/>
</dbReference>
<feature type="chain" id="PRO_5004794130" description="Outer membrane protein transport protein (OMPP1/FadL/TodX)" evidence="1">
    <location>
        <begin position="23"/>
        <end position="396"/>
    </location>
</feature>
<dbReference type="InParanoid" id="W0RHP1"/>
<reference evidence="2 3" key="1">
    <citation type="journal article" date="2014" name="Genome Announc.">
        <title>Genome Sequence and Methylome of Soil Bacterium Gemmatirosa kalamazoonensis KBS708T, a Member of the Rarely Cultivated Gemmatimonadetes Phylum.</title>
        <authorList>
            <person name="Debruyn J.M."/>
            <person name="Radosevich M."/>
            <person name="Wommack K.E."/>
            <person name="Polson S.W."/>
            <person name="Hauser L.J."/>
            <person name="Fawaz M.N."/>
            <person name="Korlach J."/>
            <person name="Tsai Y.C."/>
        </authorList>
    </citation>
    <scope>NUCLEOTIDE SEQUENCE [LARGE SCALE GENOMIC DNA]</scope>
    <source>
        <strain evidence="2 3">KBS708</strain>
    </source>
</reference>
<keyword evidence="3" id="KW-1185">Reference proteome</keyword>
<evidence type="ECO:0008006" key="4">
    <source>
        <dbReference type="Google" id="ProtNLM"/>
    </source>
</evidence>
<protein>
    <recommendedName>
        <fullName evidence="4">Outer membrane protein transport protein (OMPP1/FadL/TodX)</fullName>
    </recommendedName>
</protein>
<dbReference type="Gene3D" id="2.40.160.60">
    <property type="entry name" value="Outer membrane protein transport protein (OMPP1/FadL/TodX)"/>
    <property type="match status" value="1"/>
</dbReference>
<proteinExistence type="predicted"/>
<dbReference type="RefSeq" id="WP_025412101.1">
    <property type="nucleotide sequence ID" value="NZ_CP007128.1"/>
</dbReference>
<keyword evidence="1" id="KW-0732">Signal</keyword>
<dbReference type="SUPFAM" id="SSF56935">
    <property type="entry name" value="Porins"/>
    <property type="match status" value="1"/>
</dbReference>
<gene>
    <name evidence="2" type="ORF">J421_3097</name>
</gene>
<dbReference type="HOGENOM" id="CLU_741370_0_0_0"/>
<dbReference type="EMBL" id="CP007128">
    <property type="protein sequence ID" value="AHG90634.1"/>
    <property type="molecule type" value="Genomic_DNA"/>
</dbReference>
<dbReference type="AlphaFoldDB" id="W0RHP1"/>
<accession>W0RHP1</accession>